<gene>
    <name evidence="2" type="ordered locus">CPS_2927</name>
</gene>
<dbReference type="PANTHER" id="PTHR23150:SF19">
    <property type="entry name" value="FORMYLGLYCINE-GENERATING ENZYME"/>
    <property type="match status" value="1"/>
</dbReference>
<dbReference type="InterPro" id="IPR005532">
    <property type="entry name" value="SUMF_dom"/>
</dbReference>
<dbReference type="EMBL" id="CP000083">
    <property type="protein sequence ID" value="AAZ26407.1"/>
    <property type="molecule type" value="Genomic_DNA"/>
</dbReference>
<dbReference type="InterPro" id="IPR042095">
    <property type="entry name" value="SUMF_sf"/>
</dbReference>
<name>Q47ZZ2_COLP3</name>
<dbReference type="KEGG" id="cps:CPS_2927"/>
<dbReference type="RefSeq" id="WP_011043719.1">
    <property type="nucleotide sequence ID" value="NC_003910.7"/>
</dbReference>
<evidence type="ECO:0000313" key="2">
    <source>
        <dbReference type="EMBL" id="AAZ26407.1"/>
    </source>
</evidence>
<dbReference type="Proteomes" id="UP000000547">
    <property type="component" value="Chromosome"/>
</dbReference>
<feature type="domain" description="Sulfatase-modifying factor enzyme-like" evidence="1">
    <location>
        <begin position="11"/>
        <end position="247"/>
    </location>
</feature>
<dbReference type="STRING" id="167879.CPS_2927"/>
<dbReference type="AlphaFoldDB" id="Q47ZZ2"/>
<dbReference type="HOGENOM" id="CLU_012431_2_1_6"/>
<reference evidence="2" key="1">
    <citation type="journal article" date="2005" name="Proc. Natl. Acad. Sci. U.S.A.">
        <title>The psychrophilic lifestyle as revealed by the genome sequence of Colwellia psychrerythraea 34H through genomic and proteomic analyses.</title>
        <authorList>
            <person name="Methe B.A."/>
            <person name="Nelson K.E."/>
            <person name="Deming J.W."/>
            <person name="Momen B."/>
            <person name="Melamud E."/>
            <person name="Zhang X."/>
            <person name="Moult J."/>
            <person name="Madupu R."/>
            <person name="Nelson W.C."/>
            <person name="Dodson R.J."/>
            <person name="Brinkac L.M."/>
            <person name="Daugherty S.C."/>
            <person name="Durkin A.S."/>
            <person name="DeBoy R.T."/>
            <person name="Kolonay J.F."/>
            <person name="Sullivan S.A."/>
            <person name="Zhou L."/>
            <person name="Davidsen T.M."/>
            <person name="Wu M."/>
            <person name="Huston A.L."/>
            <person name="Lewis M."/>
            <person name="Weaver B."/>
            <person name="Weidman J.F."/>
            <person name="Khouri H."/>
            <person name="Utterback T.R."/>
            <person name="Feldblyum T.V."/>
            <person name="Fraser C.M."/>
        </authorList>
    </citation>
    <scope>NUCLEOTIDE SEQUENCE [LARGE SCALE GENOMIC DNA]</scope>
    <source>
        <strain evidence="2">34H</strain>
    </source>
</reference>
<dbReference type="PANTHER" id="PTHR23150">
    <property type="entry name" value="SULFATASE MODIFYING FACTOR 1, 2"/>
    <property type="match status" value="1"/>
</dbReference>
<evidence type="ECO:0000313" key="3">
    <source>
        <dbReference type="Proteomes" id="UP000000547"/>
    </source>
</evidence>
<organism evidence="2 3">
    <name type="scientific">Colwellia psychrerythraea (strain 34H / ATCC BAA-681)</name>
    <name type="common">Vibrio psychroerythus</name>
    <dbReference type="NCBI Taxonomy" id="167879"/>
    <lineage>
        <taxon>Bacteria</taxon>
        <taxon>Pseudomonadati</taxon>
        <taxon>Pseudomonadota</taxon>
        <taxon>Gammaproteobacteria</taxon>
        <taxon>Alteromonadales</taxon>
        <taxon>Colwelliaceae</taxon>
        <taxon>Colwellia</taxon>
    </lineage>
</organism>
<dbReference type="SUPFAM" id="SSF56436">
    <property type="entry name" value="C-type lectin-like"/>
    <property type="match status" value="1"/>
</dbReference>
<dbReference type="Pfam" id="PF03781">
    <property type="entry name" value="FGE-sulfatase"/>
    <property type="match status" value="1"/>
</dbReference>
<dbReference type="InterPro" id="IPR051043">
    <property type="entry name" value="Sulfatase_Mod_Factor_Kinase"/>
</dbReference>
<dbReference type="GO" id="GO:0120147">
    <property type="term" value="F:formylglycine-generating oxidase activity"/>
    <property type="evidence" value="ECO:0007669"/>
    <property type="project" value="TreeGrafter"/>
</dbReference>
<protein>
    <recommendedName>
        <fullName evidence="1">Sulfatase-modifying factor enzyme-like domain-containing protein</fullName>
    </recommendedName>
</protein>
<dbReference type="Gene3D" id="3.90.1580.10">
    <property type="entry name" value="paralog of FGE (formylglycine-generating enzyme)"/>
    <property type="match status" value="1"/>
</dbReference>
<proteinExistence type="predicted"/>
<sequence length="248" mass="28871">MNYLNTSWLGHFVKVPKGQFSMGNSSAYTSLFGKKLIERPQARKVHTVAVTQEIAVLETPVTNSMFQHYLKAQPESLNEMEFSFIANKAYFSDYYFKNKSEKSLKDKIEWQSKNLLNYINKAENSNLPVVGVDYFTCINYCHWLSSKLNCKVRLLTEAEWEYCARAGTDTIFSWGNEISPVAKHAWFFDNAKLNIKMVKQLAPNNWGLYDMTGNVWEWCADKYSQKFYDYSNKKDPKSTHGNCKRYVI</sequence>
<evidence type="ECO:0000259" key="1">
    <source>
        <dbReference type="Pfam" id="PF03781"/>
    </source>
</evidence>
<dbReference type="InterPro" id="IPR016187">
    <property type="entry name" value="CTDL_fold"/>
</dbReference>
<accession>Q47ZZ2</accession>